<dbReference type="InterPro" id="IPR039949">
    <property type="entry name" value="NAA40"/>
</dbReference>
<dbReference type="GO" id="GO:0043998">
    <property type="term" value="F:histone H2A acetyltransferase activity"/>
    <property type="evidence" value="ECO:0007669"/>
    <property type="project" value="InterPro"/>
</dbReference>
<name>A0A5N6U249_ASPAV</name>
<dbReference type="SUPFAM" id="SSF55729">
    <property type="entry name" value="Acyl-CoA N-acyltransferases (Nat)"/>
    <property type="match status" value="1"/>
</dbReference>
<keyword evidence="7 14" id="KW-0808">Transferase</keyword>
<dbReference type="PROSITE" id="PS51186">
    <property type="entry name" value="GNAT"/>
    <property type="match status" value="1"/>
</dbReference>
<evidence type="ECO:0000256" key="9">
    <source>
        <dbReference type="ARBA" id="ARBA00023315"/>
    </source>
</evidence>
<evidence type="ECO:0000256" key="5">
    <source>
        <dbReference type="ARBA" id="ARBA00015043"/>
    </source>
</evidence>
<dbReference type="AlphaFoldDB" id="A0A5N6U249"/>
<accession>A0A5N6U249</accession>
<evidence type="ECO:0000256" key="2">
    <source>
        <dbReference type="ARBA" id="ARBA00004496"/>
    </source>
</evidence>
<dbReference type="GO" id="GO:0005634">
    <property type="term" value="C:nucleus"/>
    <property type="evidence" value="ECO:0007669"/>
    <property type="project" value="UniProtKB-SubCell"/>
</dbReference>
<dbReference type="GO" id="GO:0010485">
    <property type="term" value="F:histone H4 acetyltransferase activity"/>
    <property type="evidence" value="ECO:0007669"/>
    <property type="project" value="InterPro"/>
</dbReference>
<feature type="region of interest" description="Disordered" evidence="12">
    <location>
        <begin position="1"/>
        <end position="27"/>
    </location>
</feature>
<keyword evidence="9 14" id="KW-0012">Acyltransferase</keyword>
<dbReference type="PANTHER" id="PTHR20531">
    <property type="entry name" value="N-ALPHA-ACETYLTRANSFERASE 40"/>
    <property type="match status" value="1"/>
</dbReference>
<evidence type="ECO:0000313" key="14">
    <source>
        <dbReference type="EMBL" id="KAE8152648.1"/>
    </source>
</evidence>
<sequence length="250" mass="28389">MSSYKTTKRKSQVRKRATRPSSTLRRVSQKQLEAYLDPTPASMPLVEQTNALSQDEFIAQYVRDSDLSYDFPAKEETGHYKAEVYTASMISETDFEACFRLIELTSKDAYVASSGGWSPAKKRREMRLPDMKYLVVRARGSEDVVGFSSFMVTYEDGREVLYVYEIHLGPEVQGRGLGGFLVGVMDGIGERVRLEKMMLTCFRSNVQAMGFYGHIGFTVDEYSPQPHRLRNGTVKEPDYSILSRPLRGRA</sequence>
<evidence type="ECO:0000256" key="6">
    <source>
        <dbReference type="ARBA" id="ARBA00022490"/>
    </source>
</evidence>
<comment type="subcellular location">
    <subcellularLocation>
        <location evidence="2">Cytoplasm</location>
    </subcellularLocation>
    <subcellularLocation>
        <location evidence="1">Nucleus</location>
    </subcellularLocation>
</comment>
<dbReference type="PANTHER" id="PTHR20531:SF1">
    <property type="entry name" value="N-ALPHA-ACETYLTRANSFERASE 40"/>
    <property type="match status" value="1"/>
</dbReference>
<evidence type="ECO:0000256" key="3">
    <source>
        <dbReference type="ARBA" id="ARBA00008870"/>
    </source>
</evidence>
<evidence type="ECO:0000256" key="1">
    <source>
        <dbReference type="ARBA" id="ARBA00004123"/>
    </source>
</evidence>
<keyword evidence="15" id="KW-1185">Reference proteome</keyword>
<dbReference type="Gene3D" id="3.40.630.30">
    <property type="match status" value="1"/>
</dbReference>
<dbReference type="EC" id="2.3.1.257" evidence="4"/>
<dbReference type="Pfam" id="PF00583">
    <property type="entry name" value="Acetyltransf_1"/>
    <property type="match status" value="1"/>
</dbReference>
<dbReference type="EMBL" id="ML742050">
    <property type="protein sequence ID" value="KAE8152648.1"/>
    <property type="molecule type" value="Genomic_DNA"/>
</dbReference>
<feature type="domain" description="N-acetyltransferase" evidence="13">
    <location>
        <begin position="85"/>
        <end position="240"/>
    </location>
</feature>
<gene>
    <name evidence="14" type="ORF">BDV25DRAFT_137717</name>
</gene>
<dbReference type="InterPro" id="IPR016181">
    <property type="entry name" value="Acyl_CoA_acyltransferase"/>
</dbReference>
<feature type="compositionally biased region" description="Basic residues" evidence="12">
    <location>
        <begin position="1"/>
        <end position="18"/>
    </location>
</feature>
<evidence type="ECO:0000256" key="10">
    <source>
        <dbReference type="ARBA" id="ARBA00047821"/>
    </source>
</evidence>
<comment type="catalytic activity">
    <reaction evidence="10">
        <text>N-terminal L-seryl-[histone H2A] + acetyl-CoA = N-terminal N(alpha)-acetyl-L-seryl-[histone H2A] + CoA + H(+)</text>
        <dbReference type="Rhea" id="RHEA:50600"/>
        <dbReference type="Rhea" id="RHEA-COMP:12742"/>
        <dbReference type="Rhea" id="RHEA-COMP:12744"/>
        <dbReference type="ChEBI" id="CHEBI:15378"/>
        <dbReference type="ChEBI" id="CHEBI:57287"/>
        <dbReference type="ChEBI" id="CHEBI:57288"/>
        <dbReference type="ChEBI" id="CHEBI:64738"/>
        <dbReference type="ChEBI" id="CHEBI:83690"/>
        <dbReference type="EC" id="2.3.1.257"/>
    </reaction>
</comment>
<evidence type="ECO:0000259" key="13">
    <source>
        <dbReference type="PROSITE" id="PS51186"/>
    </source>
</evidence>
<keyword evidence="6" id="KW-0963">Cytoplasm</keyword>
<evidence type="ECO:0000256" key="4">
    <source>
        <dbReference type="ARBA" id="ARBA00012950"/>
    </source>
</evidence>
<dbReference type="GO" id="GO:1990189">
    <property type="term" value="F:protein N-terminal-serine acetyltransferase activity"/>
    <property type="evidence" value="ECO:0007669"/>
    <property type="project" value="UniProtKB-EC"/>
</dbReference>
<dbReference type="GO" id="GO:0005737">
    <property type="term" value="C:cytoplasm"/>
    <property type="evidence" value="ECO:0007669"/>
    <property type="project" value="UniProtKB-SubCell"/>
</dbReference>
<evidence type="ECO:0000256" key="7">
    <source>
        <dbReference type="ARBA" id="ARBA00022679"/>
    </source>
</evidence>
<evidence type="ECO:0000256" key="8">
    <source>
        <dbReference type="ARBA" id="ARBA00023242"/>
    </source>
</evidence>
<proteinExistence type="inferred from homology"/>
<dbReference type="Proteomes" id="UP000325780">
    <property type="component" value="Unassembled WGS sequence"/>
</dbReference>
<evidence type="ECO:0000313" key="15">
    <source>
        <dbReference type="Proteomes" id="UP000325780"/>
    </source>
</evidence>
<comment type="similarity">
    <text evidence="3">Belongs to the acetyltransferase family. NAA40 subfamily.</text>
</comment>
<keyword evidence="8" id="KW-0539">Nucleus</keyword>
<evidence type="ECO:0000256" key="12">
    <source>
        <dbReference type="SAM" id="MobiDB-lite"/>
    </source>
</evidence>
<organism evidence="14 15">
    <name type="scientific">Aspergillus avenaceus</name>
    <dbReference type="NCBI Taxonomy" id="36643"/>
    <lineage>
        <taxon>Eukaryota</taxon>
        <taxon>Fungi</taxon>
        <taxon>Dikarya</taxon>
        <taxon>Ascomycota</taxon>
        <taxon>Pezizomycotina</taxon>
        <taxon>Eurotiomycetes</taxon>
        <taxon>Eurotiomycetidae</taxon>
        <taxon>Eurotiales</taxon>
        <taxon>Aspergillaceae</taxon>
        <taxon>Aspergillus</taxon>
        <taxon>Aspergillus subgen. Circumdati</taxon>
    </lineage>
</organism>
<reference evidence="14 15" key="1">
    <citation type="submission" date="2019-04" db="EMBL/GenBank/DDBJ databases">
        <title>Friends and foes A comparative genomics study of 23 Aspergillus species from section Flavi.</title>
        <authorList>
            <consortium name="DOE Joint Genome Institute"/>
            <person name="Kjaerbolling I."/>
            <person name="Vesth T."/>
            <person name="Frisvad J.C."/>
            <person name="Nybo J.L."/>
            <person name="Theobald S."/>
            <person name="Kildgaard S."/>
            <person name="Isbrandt T."/>
            <person name="Kuo A."/>
            <person name="Sato A."/>
            <person name="Lyhne E.K."/>
            <person name="Kogle M.E."/>
            <person name="Wiebenga A."/>
            <person name="Kun R.S."/>
            <person name="Lubbers R.J."/>
            <person name="Makela M.R."/>
            <person name="Barry K."/>
            <person name="Chovatia M."/>
            <person name="Clum A."/>
            <person name="Daum C."/>
            <person name="Haridas S."/>
            <person name="He G."/>
            <person name="LaButti K."/>
            <person name="Lipzen A."/>
            <person name="Mondo S."/>
            <person name="Riley R."/>
            <person name="Salamov A."/>
            <person name="Simmons B.A."/>
            <person name="Magnuson J.K."/>
            <person name="Henrissat B."/>
            <person name="Mortensen U.H."/>
            <person name="Larsen T.O."/>
            <person name="Devries R.P."/>
            <person name="Grigoriev I.V."/>
            <person name="Machida M."/>
            <person name="Baker S.E."/>
            <person name="Andersen M.R."/>
        </authorList>
    </citation>
    <scope>NUCLEOTIDE SEQUENCE [LARGE SCALE GENOMIC DNA]</scope>
    <source>
        <strain evidence="14 15">IBT 18842</strain>
    </source>
</reference>
<dbReference type="InterPro" id="IPR000182">
    <property type="entry name" value="GNAT_dom"/>
</dbReference>
<dbReference type="OrthoDB" id="424551at2759"/>
<protein>
    <recommendedName>
        <fullName evidence="5">N-alpha-acetyltransferase 40</fullName>
        <ecNumber evidence="4">2.3.1.257</ecNumber>
    </recommendedName>
</protein>
<evidence type="ECO:0000256" key="11">
    <source>
        <dbReference type="ARBA" id="ARBA00049524"/>
    </source>
</evidence>
<comment type="catalytic activity">
    <reaction evidence="11">
        <text>N-terminal L-seryl-[histone H4] + acetyl-CoA = N-terminal N(alpha)-acetyl-L-seryl-[histone H4] + CoA + H(+)</text>
        <dbReference type="Rhea" id="RHEA:50596"/>
        <dbReference type="Rhea" id="RHEA-COMP:12740"/>
        <dbReference type="Rhea" id="RHEA-COMP:12743"/>
        <dbReference type="ChEBI" id="CHEBI:15378"/>
        <dbReference type="ChEBI" id="CHEBI:57287"/>
        <dbReference type="ChEBI" id="CHEBI:57288"/>
        <dbReference type="ChEBI" id="CHEBI:64738"/>
        <dbReference type="ChEBI" id="CHEBI:83690"/>
        <dbReference type="EC" id="2.3.1.257"/>
    </reaction>
</comment>